<dbReference type="PRINTS" id="PR00035">
    <property type="entry name" value="HTHGNTR"/>
</dbReference>
<evidence type="ECO:0000259" key="4">
    <source>
        <dbReference type="PROSITE" id="PS50949"/>
    </source>
</evidence>
<organism evidence="5 6">
    <name type="scientific">Paracoccus aestuariivivens</name>
    <dbReference type="NCBI Taxonomy" id="1820333"/>
    <lineage>
        <taxon>Bacteria</taxon>
        <taxon>Pseudomonadati</taxon>
        <taxon>Pseudomonadota</taxon>
        <taxon>Alphaproteobacteria</taxon>
        <taxon>Rhodobacterales</taxon>
        <taxon>Paracoccaceae</taxon>
        <taxon>Paracoccus</taxon>
    </lineage>
</organism>
<dbReference type="PROSITE" id="PS50949">
    <property type="entry name" value="HTH_GNTR"/>
    <property type="match status" value="1"/>
</dbReference>
<dbReference type="Pfam" id="PF07729">
    <property type="entry name" value="FCD"/>
    <property type="match status" value="1"/>
</dbReference>
<comment type="caution">
    <text evidence="5">The sequence shown here is derived from an EMBL/GenBank/DDBJ whole genome shotgun (WGS) entry which is preliminary data.</text>
</comment>
<name>A0A6L6JAW7_9RHOB</name>
<accession>A0A6L6JAW7</accession>
<dbReference type="InterPro" id="IPR036390">
    <property type="entry name" value="WH_DNA-bd_sf"/>
</dbReference>
<proteinExistence type="predicted"/>
<keyword evidence="6" id="KW-1185">Reference proteome</keyword>
<evidence type="ECO:0000313" key="5">
    <source>
        <dbReference type="EMBL" id="MTH79110.1"/>
    </source>
</evidence>
<dbReference type="RefSeq" id="WP_155096466.1">
    <property type="nucleotide sequence ID" value="NZ_WMIE01000010.1"/>
</dbReference>
<dbReference type="InterPro" id="IPR036388">
    <property type="entry name" value="WH-like_DNA-bd_sf"/>
</dbReference>
<reference evidence="5 6" key="1">
    <citation type="submission" date="2019-11" db="EMBL/GenBank/DDBJ databases">
        <authorList>
            <person name="Dong K."/>
        </authorList>
    </citation>
    <scope>NUCLEOTIDE SEQUENCE [LARGE SCALE GENOMIC DNA]</scope>
    <source>
        <strain evidence="5 6">NBRC 111993</strain>
    </source>
</reference>
<dbReference type="GO" id="GO:0003677">
    <property type="term" value="F:DNA binding"/>
    <property type="evidence" value="ECO:0007669"/>
    <property type="project" value="UniProtKB-KW"/>
</dbReference>
<dbReference type="Gene3D" id="1.20.120.530">
    <property type="entry name" value="GntR ligand-binding domain-like"/>
    <property type="match status" value="1"/>
</dbReference>
<dbReference type="EMBL" id="WMIE01000010">
    <property type="protein sequence ID" value="MTH79110.1"/>
    <property type="molecule type" value="Genomic_DNA"/>
</dbReference>
<dbReference type="InterPro" id="IPR011711">
    <property type="entry name" value="GntR_C"/>
</dbReference>
<feature type="domain" description="HTH gntR-type" evidence="4">
    <location>
        <begin position="15"/>
        <end position="83"/>
    </location>
</feature>
<dbReference type="Gene3D" id="1.10.10.10">
    <property type="entry name" value="Winged helix-like DNA-binding domain superfamily/Winged helix DNA-binding domain"/>
    <property type="match status" value="1"/>
</dbReference>
<evidence type="ECO:0000256" key="3">
    <source>
        <dbReference type="ARBA" id="ARBA00023163"/>
    </source>
</evidence>
<dbReference type="InterPro" id="IPR000524">
    <property type="entry name" value="Tscrpt_reg_HTH_GntR"/>
</dbReference>
<keyword evidence="2" id="KW-0238">DNA-binding</keyword>
<dbReference type="AlphaFoldDB" id="A0A6L6JAW7"/>
<dbReference type="InterPro" id="IPR008920">
    <property type="entry name" value="TF_FadR/GntR_C"/>
</dbReference>
<dbReference type="GO" id="GO:0003700">
    <property type="term" value="F:DNA-binding transcription factor activity"/>
    <property type="evidence" value="ECO:0007669"/>
    <property type="project" value="InterPro"/>
</dbReference>
<dbReference type="PANTHER" id="PTHR43537:SF5">
    <property type="entry name" value="UXU OPERON TRANSCRIPTIONAL REGULATOR"/>
    <property type="match status" value="1"/>
</dbReference>
<dbReference type="PANTHER" id="PTHR43537">
    <property type="entry name" value="TRANSCRIPTIONAL REGULATOR, GNTR FAMILY"/>
    <property type="match status" value="1"/>
</dbReference>
<dbReference type="Proteomes" id="UP000478183">
    <property type="component" value="Unassembled WGS sequence"/>
</dbReference>
<sequence length="245" mass="26467">MAELIESGSFSGEARPLVAKVIQGLRADIEQGSVKPGDRIGSETDLAREHSVSRAVVREAIAVLRSEGVLNVRRGVGAFVLEPVTEQAPFAGLSRDRVTSVIELIELRLGFETEAASLAAMRRSAAQMEAIIAAHEQIGDALAEGTSTRFADYMFHLRIAEATQNRCFSDLMVLCKAGMVSTGPDRSTIATQAALVPNENLQQEHGRIVNAILRGDAEDARKSMRAHLEGSRERYGNILLSRVTG</sequence>
<dbReference type="SMART" id="SM00345">
    <property type="entry name" value="HTH_GNTR"/>
    <property type="match status" value="1"/>
</dbReference>
<evidence type="ECO:0000256" key="1">
    <source>
        <dbReference type="ARBA" id="ARBA00023015"/>
    </source>
</evidence>
<gene>
    <name evidence="5" type="ORF">GL286_15375</name>
</gene>
<protein>
    <submittedName>
        <fullName evidence="5">FCD domain-containing protein</fullName>
    </submittedName>
</protein>
<dbReference type="OrthoDB" id="9028214at2"/>
<evidence type="ECO:0000256" key="2">
    <source>
        <dbReference type="ARBA" id="ARBA00023125"/>
    </source>
</evidence>
<dbReference type="CDD" id="cd07377">
    <property type="entry name" value="WHTH_GntR"/>
    <property type="match status" value="1"/>
</dbReference>
<evidence type="ECO:0000313" key="6">
    <source>
        <dbReference type="Proteomes" id="UP000478183"/>
    </source>
</evidence>
<keyword evidence="3" id="KW-0804">Transcription</keyword>
<keyword evidence="1" id="KW-0805">Transcription regulation</keyword>
<dbReference type="SUPFAM" id="SSF46785">
    <property type="entry name" value="Winged helix' DNA-binding domain"/>
    <property type="match status" value="1"/>
</dbReference>
<dbReference type="SUPFAM" id="SSF48008">
    <property type="entry name" value="GntR ligand-binding domain-like"/>
    <property type="match status" value="1"/>
</dbReference>
<dbReference type="Pfam" id="PF00392">
    <property type="entry name" value="GntR"/>
    <property type="match status" value="1"/>
</dbReference>
<dbReference type="SMART" id="SM00895">
    <property type="entry name" value="FCD"/>
    <property type="match status" value="1"/>
</dbReference>